<dbReference type="Proteomes" id="UP000008021">
    <property type="component" value="Chromosome 6"/>
</dbReference>
<comment type="cofactor">
    <cofactor evidence="2">
        <name>Mg(2+)</name>
        <dbReference type="ChEBI" id="CHEBI:18420"/>
    </cofactor>
</comment>
<proteinExistence type="inferred from homology"/>
<dbReference type="PROSITE" id="PS51746">
    <property type="entry name" value="PPM_2"/>
    <property type="match status" value="1"/>
</dbReference>
<dbReference type="EC" id="3.1.3.16" evidence="4"/>
<keyword evidence="13" id="KW-0812">Transmembrane</keyword>
<evidence type="ECO:0000256" key="9">
    <source>
        <dbReference type="ARBA" id="ARBA00023211"/>
    </source>
</evidence>
<protein>
    <recommendedName>
        <fullName evidence="4">protein-serine/threonine phosphatase</fullName>
        <ecNumber evidence="4">3.1.3.16</ecNumber>
    </recommendedName>
</protein>
<sequence length="351" mass="39100">MIVTLMNLLRACWRPSSNQHARAGSDVAGRQDGLLWYKDTGQHVNGEFSMAVVQANNLLEDQCQIESGPLSFLDSGPYGTFVGVYDGHGGPETACYINDHLFHHLKRFASEQNSMSADVLKKAYEATEDGFFSVVTKQWHVKPQIAAVGSCCLVGVICGGILYVANVGDSRADMSKPRERFWLSNSQQSIISIGDAYLKRSEFNREPLYAKFRLREPFHKPILSSEPSISVQPLQPHDQFLIFASDGLWEHLTNQEAVDIVHSSPRNGSARRLIKAALQEAAKKREMRYSDLKKIDRGVRRHFHDDITVIVVFLDSSLVSRASTYRGPSVSLRGGGVNLRSNTLAPYASQM</sequence>
<dbReference type="InterPro" id="IPR000222">
    <property type="entry name" value="PP2C_BS"/>
</dbReference>
<comment type="catalytic activity">
    <reaction evidence="10">
        <text>O-phospho-L-seryl-[protein] + H2O = L-seryl-[protein] + phosphate</text>
        <dbReference type="Rhea" id="RHEA:20629"/>
        <dbReference type="Rhea" id="RHEA-COMP:9863"/>
        <dbReference type="Rhea" id="RHEA-COMP:11604"/>
        <dbReference type="ChEBI" id="CHEBI:15377"/>
        <dbReference type="ChEBI" id="CHEBI:29999"/>
        <dbReference type="ChEBI" id="CHEBI:43474"/>
        <dbReference type="ChEBI" id="CHEBI:83421"/>
        <dbReference type="EC" id="3.1.3.16"/>
    </reaction>
</comment>
<evidence type="ECO:0000256" key="7">
    <source>
        <dbReference type="ARBA" id="ARBA00022842"/>
    </source>
</evidence>
<dbReference type="PANTHER" id="PTHR47992">
    <property type="entry name" value="PROTEIN PHOSPHATASE"/>
    <property type="match status" value="1"/>
</dbReference>
<dbReference type="InterPro" id="IPR036457">
    <property type="entry name" value="PPM-type-like_dom_sf"/>
</dbReference>
<comment type="similarity">
    <text evidence="3 12">Belongs to the PP2C family.</text>
</comment>
<evidence type="ECO:0000313" key="15">
    <source>
        <dbReference type="EnsemblPlants" id="OMERI06G27660.2"/>
    </source>
</evidence>
<dbReference type="Pfam" id="PF00481">
    <property type="entry name" value="PP2C"/>
    <property type="match status" value="2"/>
</dbReference>
<keyword evidence="16" id="KW-1185">Reference proteome</keyword>
<evidence type="ECO:0000256" key="4">
    <source>
        <dbReference type="ARBA" id="ARBA00013081"/>
    </source>
</evidence>
<name>A0A0E0E6G5_9ORYZ</name>
<keyword evidence="6 12" id="KW-0378">Hydrolase</keyword>
<dbReference type="SMART" id="SM00332">
    <property type="entry name" value="PP2Cc"/>
    <property type="match status" value="1"/>
</dbReference>
<dbReference type="GO" id="GO:0046872">
    <property type="term" value="F:metal ion binding"/>
    <property type="evidence" value="ECO:0007669"/>
    <property type="project" value="UniProtKB-KW"/>
</dbReference>
<evidence type="ECO:0000256" key="8">
    <source>
        <dbReference type="ARBA" id="ARBA00022912"/>
    </source>
</evidence>
<dbReference type="Gene3D" id="3.60.40.10">
    <property type="entry name" value="PPM-type phosphatase domain"/>
    <property type="match status" value="2"/>
</dbReference>
<reference evidence="15" key="2">
    <citation type="submission" date="2018-05" db="EMBL/GenBank/DDBJ databases">
        <title>OmerRS3 (Oryza meridionalis Reference Sequence Version 3).</title>
        <authorList>
            <person name="Zhang J."/>
            <person name="Kudrna D."/>
            <person name="Lee S."/>
            <person name="Talag J."/>
            <person name="Welchert J."/>
            <person name="Wing R.A."/>
        </authorList>
    </citation>
    <scope>NUCLEOTIDE SEQUENCE [LARGE SCALE GENOMIC DNA]</scope>
    <source>
        <strain evidence="15">cv. OR44</strain>
    </source>
</reference>
<reference evidence="15" key="1">
    <citation type="submission" date="2015-04" db="UniProtKB">
        <authorList>
            <consortium name="EnsemblPlants"/>
        </authorList>
    </citation>
    <scope>IDENTIFICATION</scope>
</reference>
<feature type="transmembrane region" description="Helical" evidence="13">
    <location>
        <begin position="145"/>
        <end position="165"/>
    </location>
</feature>
<evidence type="ECO:0000256" key="5">
    <source>
        <dbReference type="ARBA" id="ARBA00022723"/>
    </source>
</evidence>
<evidence type="ECO:0000256" key="13">
    <source>
        <dbReference type="SAM" id="Phobius"/>
    </source>
</evidence>
<evidence type="ECO:0000313" key="16">
    <source>
        <dbReference type="Proteomes" id="UP000008021"/>
    </source>
</evidence>
<keyword evidence="7" id="KW-0460">Magnesium</keyword>
<keyword evidence="13" id="KW-0472">Membrane</keyword>
<keyword evidence="8 12" id="KW-0904">Protein phosphatase</keyword>
<evidence type="ECO:0000256" key="3">
    <source>
        <dbReference type="ARBA" id="ARBA00006702"/>
    </source>
</evidence>
<keyword evidence="13" id="KW-1133">Transmembrane helix</keyword>
<keyword evidence="5" id="KW-0479">Metal-binding</keyword>
<evidence type="ECO:0000256" key="12">
    <source>
        <dbReference type="RuleBase" id="RU003465"/>
    </source>
</evidence>
<evidence type="ECO:0000256" key="1">
    <source>
        <dbReference type="ARBA" id="ARBA00001936"/>
    </source>
</evidence>
<evidence type="ECO:0000259" key="14">
    <source>
        <dbReference type="PROSITE" id="PS51746"/>
    </source>
</evidence>
<dbReference type="Gramene" id="OMERI06G27660.2">
    <property type="protein sequence ID" value="OMERI06G27660.2"/>
    <property type="gene ID" value="OMERI06G27660"/>
</dbReference>
<dbReference type="InterPro" id="IPR001932">
    <property type="entry name" value="PPM-type_phosphatase-like_dom"/>
</dbReference>
<evidence type="ECO:0000256" key="10">
    <source>
        <dbReference type="ARBA" id="ARBA00047761"/>
    </source>
</evidence>
<dbReference type="PROSITE" id="PS01032">
    <property type="entry name" value="PPM_1"/>
    <property type="match status" value="1"/>
</dbReference>
<dbReference type="EnsemblPlants" id="OMERI06G27660.2">
    <property type="protein sequence ID" value="OMERI06G27660.2"/>
    <property type="gene ID" value="OMERI06G27660"/>
</dbReference>
<accession>A0A0E0E6G5</accession>
<organism evidence="15">
    <name type="scientific">Oryza meridionalis</name>
    <dbReference type="NCBI Taxonomy" id="40149"/>
    <lineage>
        <taxon>Eukaryota</taxon>
        <taxon>Viridiplantae</taxon>
        <taxon>Streptophyta</taxon>
        <taxon>Embryophyta</taxon>
        <taxon>Tracheophyta</taxon>
        <taxon>Spermatophyta</taxon>
        <taxon>Magnoliopsida</taxon>
        <taxon>Liliopsida</taxon>
        <taxon>Poales</taxon>
        <taxon>Poaceae</taxon>
        <taxon>BOP clade</taxon>
        <taxon>Oryzoideae</taxon>
        <taxon>Oryzeae</taxon>
        <taxon>Oryzinae</taxon>
        <taxon>Oryza</taxon>
    </lineage>
</organism>
<dbReference type="CDD" id="cd00143">
    <property type="entry name" value="PP2Cc"/>
    <property type="match status" value="1"/>
</dbReference>
<comment type="cofactor">
    <cofactor evidence="1">
        <name>Mn(2+)</name>
        <dbReference type="ChEBI" id="CHEBI:29035"/>
    </cofactor>
</comment>
<dbReference type="SUPFAM" id="SSF81606">
    <property type="entry name" value="PP2C-like"/>
    <property type="match status" value="1"/>
</dbReference>
<dbReference type="GO" id="GO:0004722">
    <property type="term" value="F:protein serine/threonine phosphatase activity"/>
    <property type="evidence" value="ECO:0007669"/>
    <property type="project" value="UniProtKB-EC"/>
</dbReference>
<keyword evidence="9" id="KW-0464">Manganese</keyword>
<comment type="catalytic activity">
    <reaction evidence="11">
        <text>O-phospho-L-threonyl-[protein] + H2O = L-threonyl-[protein] + phosphate</text>
        <dbReference type="Rhea" id="RHEA:47004"/>
        <dbReference type="Rhea" id="RHEA-COMP:11060"/>
        <dbReference type="Rhea" id="RHEA-COMP:11605"/>
        <dbReference type="ChEBI" id="CHEBI:15377"/>
        <dbReference type="ChEBI" id="CHEBI:30013"/>
        <dbReference type="ChEBI" id="CHEBI:43474"/>
        <dbReference type="ChEBI" id="CHEBI:61977"/>
        <dbReference type="EC" id="3.1.3.16"/>
    </reaction>
</comment>
<evidence type="ECO:0000256" key="2">
    <source>
        <dbReference type="ARBA" id="ARBA00001946"/>
    </source>
</evidence>
<dbReference type="InterPro" id="IPR015655">
    <property type="entry name" value="PP2C"/>
</dbReference>
<evidence type="ECO:0000256" key="11">
    <source>
        <dbReference type="ARBA" id="ARBA00048336"/>
    </source>
</evidence>
<dbReference type="AlphaFoldDB" id="A0A0E0E6G5"/>
<evidence type="ECO:0000256" key="6">
    <source>
        <dbReference type="ARBA" id="ARBA00022801"/>
    </source>
</evidence>
<feature type="domain" description="PPM-type phosphatase" evidence="14">
    <location>
        <begin position="47"/>
        <end position="314"/>
    </location>
</feature>